<dbReference type="EMBL" id="JBFOLK010000004">
    <property type="protein sequence ID" value="KAL2518845.1"/>
    <property type="molecule type" value="Genomic_DNA"/>
</dbReference>
<comment type="caution">
    <text evidence="2">The sequence shown here is derived from an EMBL/GenBank/DDBJ whole genome shotgun (WGS) entry which is preliminary data.</text>
</comment>
<sequence length="198" mass="23074">MEDKGKTRDTRRARRGQVMTLSQKTKRSTECPRDGTWATAPALSDWTKRIDIGFRWDELDLIVLDILPILLAMATTSIHKYWTFTWKKAAEQANMLELVKLAEMKTVQSHVLNFELYMVLVGFEGSKAVGSEDTNELRSENKILYLKLEFVEEARQPVEYKMMKAEMMQNVCNEARRRAELTLKVYEDMTYAKHKELA</sequence>
<name>A0ABD1U1I3_9LAMI</name>
<reference evidence="3" key="1">
    <citation type="submission" date="2024-07" db="EMBL/GenBank/DDBJ databases">
        <title>Two chromosome-level genome assemblies of Korean endemic species Abeliophyllum distichum and Forsythia ovata (Oleaceae).</title>
        <authorList>
            <person name="Jang H."/>
        </authorList>
    </citation>
    <scope>NUCLEOTIDE SEQUENCE [LARGE SCALE GENOMIC DNA]</scope>
</reference>
<organism evidence="2 3">
    <name type="scientific">Abeliophyllum distichum</name>
    <dbReference type="NCBI Taxonomy" id="126358"/>
    <lineage>
        <taxon>Eukaryota</taxon>
        <taxon>Viridiplantae</taxon>
        <taxon>Streptophyta</taxon>
        <taxon>Embryophyta</taxon>
        <taxon>Tracheophyta</taxon>
        <taxon>Spermatophyta</taxon>
        <taxon>Magnoliopsida</taxon>
        <taxon>eudicotyledons</taxon>
        <taxon>Gunneridae</taxon>
        <taxon>Pentapetalae</taxon>
        <taxon>asterids</taxon>
        <taxon>lamiids</taxon>
        <taxon>Lamiales</taxon>
        <taxon>Oleaceae</taxon>
        <taxon>Forsythieae</taxon>
        <taxon>Abeliophyllum</taxon>
    </lineage>
</organism>
<feature type="compositionally biased region" description="Basic and acidic residues" evidence="1">
    <location>
        <begin position="1"/>
        <end position="10"/>
    </location>
</feature>
<feature type="region of interest" description="Disordered" evidence="1">
    <location>
        <begin position="1"/>
        <end position="33"/>
    </location>
</feature>
<gene>
    <name evidence="2" type="ORF">Adt_15092</name>
</gene>
<evidence type="ECO:0000313" key="3">
    <source>
        <dbReference type="Proteomes" id="UP001604336"/>
    </source>
</evidence>
<keyword evidence="3" id="KW-1185">Reference proteome</keyword>
<evidence type="ECO:0000313" key="2">
    <source>
        <dbReference type="EMBL" id="KAL2518845.1"/>
    </source>
</evidence>
<proteinExistence type="predicted"/>
<evidence type="ECO:0000256" key="1">
    <source>
        <dbReference type="SAM" id="MobiDB-lite"/>
    </source>
</evidence>
<protein>
    <submittedName>
        <fullName evidence="2">Uncharacterized protein</fullName>
    </submittedName>
</protein>
<accession>A0ABD1U1I3</accession>
<dbReference type="Proteomes" id="UP001604336">
    <property type="component" value="Unassembled WGS sequence"/>
</dbReference>
<dbReference type="AlphaFoldDB" id="A0ABD1U1I3"/>